<dbReference type="Gene3D" id="3.40.50.2000">
    <property type="entry name" value="Glycogen Phosphorylase B"/>
    <property type="match status" value="1"/>
</dbReference>
<gene>
    <name evidence="1" type="ORF">B7R22_02850</name>
</gene>
<dbReference type="EMBL" id="NBXB01000011">
    <property type="protein sequence ID" value="RFA16441.1"/>
    <property type="molecule type" value="Genomic_DNA"/>
</dbReference>
<reference evidence="1 2" key="1">
    <citation type="submission" date="2017-04" db="EMBL/GenBank/DDBJ databases">
        <title>Comparative genome analysis of Subtercola boreus.</title>
        <authorList>
            <person name="Cho Y.-J."/>
            <person name="Cho A."/>
            <person name="Kim O.-S."/>
            <person name="Lee J.-I."/>
        </authorList>
    </citation>
    <scope>NUCLEOTIDE SEQUENCE [LARGE SCALE GENOMIC DNA]</scope>
    <source>
        <strain evidence="1 2">P27479</strain>
    </source>
</reference>
<organism evidence="1 2">
    <name type="scientific">Subtercola boreus</name>
    <dbReference type="NCBI Taxonomy" id="120213"/>
    <lineage>
        <taxon>Bacteria</taxon>
        <taxon>Bacillati</taxon>
        <taxon>Actinomycetota</taxon>
        <taxon>Actinomycetes</taxon>
        <taxon>Micrococcales</taxon>
        <taxon>Microbacteriaceae</taxon>
        <taxon>Subtercola</taxon>
    </lineage>
</organism>
<accession>A0A3E0W392</accession>
<dbReference type="SUPFAM" id="SSF53756">
    <property type="entry name" value="UDP-Glycosyltransferase/glycogen phosphorylase"/>
    <property type="match status" value="1"/>
</dbReference>
<evidence type="ECO:0008006" key="3">
    <source>
        <dbReference type="Google" id="ProtNLM"/>
    </source>
</evidence>
<dbReference type="Proteomes" id="UP000256541">
    <property type="component" value="Unassembled WGS sequence"/>
</dbReference>
<evidence type="ECO:0000313" key="1">
    <source>
        <dbReference type="EMBL" id="RFA16441.1"/>
    </source>
</evidence>
<dbReference type="RefSeq" id="WP_116410304.1">
    <property type="nucleotide sequence ID" value="NZ_NBXB01000011.1"/>
</dbReference>
<dbReference type="Pfam" id="PF13692">
    <property type="entry name" value="Glyco_trans_1_4"/>
    <property type="match status" value="1"/>
</dbReference>
<dbReference type="OrthoDB" id="9771846at2"/>
<evidence type="ECO:0000313" key="2">
    <source>
        <dbReference type="Proteomes" id="UP000256541"/>
    </source>
</evidence>
<proteinExistence type="predicted"/>
<protein>
    <recommendedName>
        <fullName evidence="3">Glycosyl transferase</fullName>
    </recommendedName>
</protein>
<sequence>MTRVLLSVHHPSRNPYIGQLADEIDALGQVYYFSWARALFGRFDVFHVHWAESLYTSGGRASRFLKRLLVRAFLLRLRILRRPVVTTMHNRGLHDDLAPADLRIYDLLQRSVTLRIFMNPDGSEQWPLTAVIPHGDYRVHLGFPYSPPVDSGTTVLLQCGQLRPYKNISELVTAFGETDDEHLRLLIAGSARPKSYAAELQELAQGDPRIAIEEGFLDEPVLAETIASSDLVVLPYPDPYNSGALFMVLSVGRPVLIRSTPETRRLAAEFGEEWVLTFEGGLTGSTLEEAARSVRGHTYSTWPDMSGRAWPEIGRAHMAAYEKALNRLRPARARRGPAS</sequence>
<name>A0A3E0W392_9MICO</name>
<comment type="caution">
    <text evidence="1">The sequence shown here is derived from an EMBL/GenBank/DDBJ whole genome shotgun (WGS) entry which is preliminary data.</text>
</comment>
<dbReference type="AlphaFoldDB" id="A0A3E0W392"/>